<evidence type="ECO:0000313" key="2">
    <source>
        <dbReference type="EMBL" id="NHN87098.1"/>
    </source>
</evidence>
<dbReference type="RefSeq" id="WP_173568401.1">
    <property type="nucleotide sequence ID" value="NZ_WOSY01000001.1"/>
</dbReference>
<comment type="caution">
    <text evidence="2">The sequence shown here is derived from an EMBL/GenBank/DDBJ whole genome shotgun (WGS) entry which is preliminary data.</text>
</comment>
<reference evidence="2 3" key="1">
    <citation type="journal article" date="2020" name="Int. J. Syst. Evol. Microbiol.">
        <title>Novel acetic acid bacteria from cider fermentations: Acetobacter conturbans sp. nov. and Acetobacter fallax sp. nov.</title>
        <authorList>
            <person name="Sombolestani A.S."/>
            <person name="Cleenwerck I."/>
            <person name="Cnockaert M."/>
            <person name="Borremans W."/>
            <person name="Wieme A.D."/>
            <person name="De Vuyst L."/>
            <person name="Vandamme P."/>
        </authorList>
    </citation>
    <scope>NUCLEOTIDE SEQUENCE [LARGE SCALE GENOMIC DNA]</scope>
    <source>
        <strain evidence="2 3">LMG 1627</strain>
    </source>
</reference>
<feature type="transmembrane region" description="Helical" evidence="1">
    <location>
        <begin position="443"/>
        <end position="462"/>
    </location>
</feature>
<feature type="transmembrane region" description="Helical" evidence="1">
    <location>
        <begin position="413"/>
        <end position="431"/>
    </location>
</feature>
<feature type="transmembrane region" description="Helical" evidence="1">
    <location>
        <begin position="83"/>
        <end position="101"/>
    </location>
</feature>
<proteinExistence type="predicted"/>
<gene>
    <name evidence="2" type="ORF">GOB81_00395</name>
</gene>
<feature type="transmembrane region" description="Helical" evidence="1">
    <location>
        <begin position="133"/>
        <end position="152"/>
    </location>
</feature>
<keyword evidence="1" id="KW-0472">Membrane</keyword>
<name>A0ABX0JUC3_9PROT</name>
<feature type="transmembrane region" description="Helical" evidence="1">
    <location>
        <begin position="107"/>
        <end position="126"/>
    </location>
</feature>
<dbReference type="Proteomes" id="UP000631653">
    <property type="component" value="Unassembled WGS sequence"/>
</dbReference>
<keyword evidence="1" id="KW-1133">Transmembrane helix</keyword>
<feature type="transmembrane region" description="Helical" evidence="1">
    <location>
        <begin position="468"/>
        <end position="485"/>
    </location>
</feature>
<keyword evidence="1" id="KW-0812">Transmembrane</keyword>
<feature type="transmembrane region" description="Helical" evidence="1">
    <location>
        <begin position="519"/>
        <end position="541"/>
    </location>
</feature>
<organism evidence="2 3">
    <name type="scientific">Acetobacter conturbans</name>
    <dbReference type="NCBI Taxonomy" id="1737472"/>
    <lineage>
        <taxon>Bacteria</taxon>
        <taxon>Pseudomonadati</taxon>
        <taxon>Pseudomonadota</taxon>
        <taxon>Alphaproteobacteria</taxon>
        <taxon>Acetobacterales</taxon>
        <taxon>Acetobacteraceae</taxon>
        <taxon>Acetobacter</taxon>
    </lineage>
</organism>
<dbReference type="Pfam" id="PF04632">
    <property type="entry name" value="FUSC"/>
    <property type="match status" value="1"/>
</dbReference>
<evidence type="ECO:0000256" key="1">
    <source>
        <dbReference type="SAM" id="Phobius"/>
    </source>
</evidence>
<feature type="transmembrane region" description="Helical" evidence="1">
    <location>
        <begin position="164"/>
        <end position="182"/>
    </location>
</feature>
<protein>
    <submittedName>
        <fullName evidence="2">FUSC family protein</fullName>
    </submittedName>
</protein>
<evidence type="ECO:0000313" key="3">
    <source>
        <dbReference type="Proteomes" id="UP000631653"/>
    </source>
</evidence>
<accession>A0ABX0JUC3</accession>
<feature type="transmembrane region" description="Helical" evidence="1">
    <location>
        <begin position="31"/>
        <end position="54"/>
    </location>
</feature>
<feature type="transmembrane region" description="Helical" evidence="1">
    <location>
        <begin position="490"/>
        <end position="507"/>
    </location>
</feature>
<keyword evidence="3" id="KW-1185">Reference proteome</keyword>
<sequence>MSPSPLSLLQRCLNALTISPSSLRWLFAPRLAALGFSLRTTCASLLALAIAFGMELGQPQWAAMTAWIVAQGTRGESISKGRWRVVGTLAGVVSAMTLVAMTPQQPWLFFPLLAGWVGLCTALGTLVHNFRSYAFVLTAYTCAIVAISSVDAQDQVFSIAVSRGTYILLGVVCEMAVGALFVPDAATGAKRAIQAQLQQIITQAAHVVRDILLRKSPPESSLHEIFSLTLALSDRMEFSAIETGPNEPVVRFASATLGQVTRFASRGVGMRSRLAAAGTIPDGFSTPVLRDTADLLERLPAGLTETDALEKLRQEVRELLSRCQNGVDTTIGPDENRDTGTALRDRVILQGTALLLEELHRLLGCYAGDPAEAGASARFGLVRPPDWRATIANGIRSATAVLIGALIWEVTAWSYGALFVTFVAVICARFASFSNTVLASKNFLYGAVWAVLLSIIPVFLVLPLTADYPVLCLAVGIPMVIGGLATRNPATAALAASFVNFFPYMIGPENHFRTDEIQWFNTSFALLAGLWFGVLIFRHILPFSLPSFLVMFRSRVITALHRIARADSHVDEPIWVGFIVQNMELLIANGSRLASSVMDSLLKGAFSAMTMGRNLMQARLLIKDEGLPASARDVMETMFRTLGPSAASATRLQAIVDKALDELTRIEHASTGLERDRVTMAIGCLMIVSTELGRTNLLLDPRFGQAQAALV</sequence>
<dbReference type="InterPro" id="IPR006726">
    <property type="entry name" value="PHBA_efflux_AaeB/fusaric-R"/>
</dbReference>
<dbReference type="EMBL" id="WOSY01000001">
    <property type="protein sequence ID" value="NHN87098.1"/>
    <property type="molecule type" value="Genomic_DNA"/>
</dbReference>